<reference evidence="1" key="1">
    <citation type="journal article" date="2023" name="Science">
        <title>Genome structures resolve the early diversification of teleost fishes.</title>
        <authorList>
            <person name="Parey E."/>
            <person name="Louis A."/>
            <person name="Montfort J."/>
            <person name="Bouchez O."/>
            <person name="Roques C."/>
            <person name="Iampietro C."/>
            <person name="Lluch J."/>
            <person name="Castinel A."/>
            <person name="Donnadieu C."/>
            <person name="Desvignes T."/>
            <person name="Floi Bucao C."/>
            <person name="Jouanno E."/>
            <person name="Wen M."/>
            <person name="Mejri S."/>
            <person name="Dirks R."/>
            <person name="Jansen H."/>
            <person name="Henkel C."/>
            <person name="Chen W.J."/>
            <person name="Zahm M."/>
            <person name="Cabau C."/>
            <person name="Klopp C."/>
            <person name="Thompson A.W."/>
            <person name="Robinson-Rechavi M."/>
            <person name="Braasch I."/>
            <person name="Lecointre G."/>
            <person name="Bobe J."/>
            <person name="Postlethwait J.H."/>
            <person name="Berthelot C."/>
            <person name="Roest Crollius H."/>
            <person name="Guiguen Y."/>
        </authorList>
    </citation>
    <scope>NUCLEOTIDE SEQUENCE</scope>
    <source>
        <strain evidence="1">WJC10195</strain>
    </source>
</reference>
<keyword evidence="2" id="KW-1185">Reference proteome</keyword>
<dbReference type="Proteomes" id="UP001152622">
    <property type="component" value="Chromosome 20"/>
</dbReference>
<gene>
    <name evidence="1" type="ORF">SKAU_G00396090</name>
</gene>
<proteinExistence type="predicted"/>
<protein>
    <submittedName>
        <fullName evidence="1">Uncharacterized protein</fullName>
    </submittedName>
</protein>
<evidence type="ECO:0000313" key="1">
    <source>
        <dbReference type="EMBL" id="KAJ8336266.1"/>
    </source>
</evidence>
<evidence type="ECO:0000313" key="2">
    <source>
        <dbReference type="Proteomes" id="UP001152622"/>
    </source>
</evidence>
<dbReference type="OrthoDB" id="8553199at2759"/>
<dbReference type="AlphaFoldDB" id="A0A9Q1ECH3"/>
<comment type="caution">
    <text evidence="1">The sequence shown here is derived from an EMBL/GenBank/DDBJ whole genome shotgun (WGS) entry which is preliminary data.</text>
</comment>
<name>A0A9Q1ECH3_SYNKA</name>
<organism evidence="1 2">
    <name type="scientific">Synaphobranchus kaupii</name>
    <name type="common">Kaup's arrowtooth eel</name>
    <dbReference type="NCBI Taxonomy" id="118154"/>
    <lineage>
        <taxon>Eukaryota</taxon>
        <taxon>Metazoa</taxon>
        <taxon>Chordata</taxon>
        <taxon>Craniata</taxon>
        <taxon>Vertebrata</taxon>
        <taxon>Euteleostomi</taxon>
        <taxon>Actinopterygii</taxon>
        <taxon>Neopterygii</taxon>
        <taxon>Teleostei</taxon>
        <taxon>Anguilliformes</taxon>
        <taxon>Synaphobranchidae</taxon>
        <taxon>Synaphobranchus</taxon>
    </lineage>
</organism>
<accession>A0A9Q1ECH3</accession>
<dbReference type="EMBL" id="JAINUF010000020">
    <property type="protein sequence ID" value="KAJ8336266.1"/>
    <property type="molecule type" value="Genomic_DNA"/>
</dbReference>
<sequence length="416" mass="45499">MESHTSMELWVGSVNDVPLVGTSRDMVDGFIALLLGDRITAEAKGYKGFLDLIGLQDLQPGSILQNLEGQTVLGCSAQVSEHIKDYIIEAVQQPDSGSDLGENSLHFMPRLRTALRLASHWEDRSYATGSLAPGSVDAGSIAAVCGAGIAAGSINAAVGLVGGAVGLLAGVWDCKQAITKPKPTPTTIAAKKATKMGAELRASINKSLEDLRVKLKERGVDLSIDKVQDPSNRGEHVFNNSLLKFYSRIIDEYLNTRFPVSDTLALVGRIPNSSASDAFQGNAPDGEHINMPAAQRRNISTWVAHIPEPYIATNNQLFAYMTKTIRRNAVDYMMSGDEDERNSLAGIISENIELMNTHRVYLDPQAAEKWRVKNPKRLEEFKATEKAVQGMLKELDPKRSSLLRDWVKELEKARDN</sequence>